<evidence type="ECO:0000256" key="10">
    <source>
        <dbReference type="ARBA" id="ARBA00023157"/>
    </source>
</evidence>
<evidence type="ECO:0000313" key="16">
    <source>
        <dbReference type="EMBL" id="SSX33989.1"/>
    </source>
</evidence>
<evidence type="ECO:0000256" key="2">
    <source>
        <dbReference type="ARBA" id="ARBA00004274"/>
    </source>
</evidence>
<sequence length="389" mass="42974">MAYIKNYFKRINFDRIRHLFDRENDSNGNDEQPGTSTSTSDRLNEPNPSTSQETASSTTQEPITKIMGHQHQKQQQQQRDRATNNNSISKSNGRNNTRSSSSRANVVASHLTFYGWRKKCLYALVLILAILITINLALTLWILKVMEFSSNGMGHLKMVPGGIQLNGQSMIMDTLRASKIKARQGQPITIESYRNFTVNTRSEDGFVENRLFIGHDRFEVAAHSFRVNDAHGNSLLSVNKNAVTVGSHALKVEGDGGVIFKDSIQTPLIRSEAGKDLKLESPTRSLEMKSSQEVFIQSMAGSIQAISLNDLKLNSKSGSVRLDAANINLPNLKLGADQTTYLSSMSPSTPIVYQLCVCTNGKLFIAPAKGMCATGESKICDTEDNKNPR</sequence>
<feature type="region of interest" description="Disordered" evidence="13">
    <location>
        <begin position="22"/>
        <end position="102"/>
    </location>
</feature>
<keyword evidence="6 14" id="KW-0812">Transmembrane</keyword>
<comment type="subcellular location">
    <subcellularLocation>
        <location evidence="2">Cell membrane</location>
        <location evidence="2">Sarcolemma</location>
        <topology evidence="2">Single-pass type II membrane protein</topology>
    </subcellularLocation>
    <subcellularLocation>
        <location evidence="1">Cytoplasm</location>
        <location evidence="1">Cytoskeleton</location>
    </subcellularLocation>
</comment>
<keyword evidence="8 14" id="KW-1133">Transmembrane helix</keyword>
<dbReference type="Pfam" id="PF04790">
    <property type="entry name" value="Sarcoglycan_1"/>
    <property type="match status" value="1"/>
</dbReference>
<dbReference type="InterPro" id="IPR006875">
    <property type="entry name" value="Sarcoglycan"/>
</dbReference>
<evidence type="ECO:0000256" key="14">
    <source>
        <dbReference type="SAM" id="Phobius"/>
    </source>
</evidence>
<keyword evidence="7" id="KW-0735">Signal-anchor</keyword>
<dbReference type="PANTHER" id="PTHR12939:SF10">
    <property type="entry name" value="EG:4F1.1 PROTEIN"/>
    <property type="match status" value="1"/>
</dbReference>
<proteinExistence type="inferred from homology"/>
<evidence type="ECO:0000256" key="13">
    <source>
        <dbReference type="SAM" id="MobiDB-lite"/>
    </source>
</evidence>
<organism evidence="15">
    <name type="scientific">Culicoides sonorensis</name>
    <name type="common">Biting midge</name>
    <dbReference type="NCBI Taxonomy" id="179676"/>
    <lineage>
        <taxon>Eukaryota</taxon>
        <taxon>Metazoa</taxon>
        <taxon>Ecdysozoa</taxon>
        <taxon>Arthropoda</taxon>
        <taxon>Hexapoda</taxon>
        <taxon>Insecta</taxon>
        <taxon>Pterygota</taxon>
        <taxon>Neoptera</taxon>
        <taxon>Endopterygota</taxon>
        <taxon>Diptera</taxon>
        <taxon>Nematocera</taxon>
        <taxon>Chironomoidea</taxon>
        <taxon>Ceratopogonidae</taxon>
        <taxon>Ceratopogoninae</taxon>
        <taxon>Culicoides</taxon>
        <taxon>Monoculicoides</taxon>
    </lineage>
</organism>
<keyword evidence="12" id="KW-0206">Cytoskeleton</keyword>
<keyword evidence="4" id="KW-1003">Cell membrane</keyword>
<comment type="similarity">
    <text evidence="3">Belongs to the sarcoglycan beta/delta/gamma/zeta family.</text>
</comment>
<dbReference type="EMBL" id="UFQS01002721">
    <property type="protein sequence ID" value="SSX14591.1"/>
    <property type="molecule type" value="Genomic_DNA"/>
</dbReference>
<evidence type="ECO:0000256" key="12">
    <source>
        <dbReference type="ARBA" id="ARBA00023212"/>
    </source>
</evidence>
<feature type="compositionally biased region" description="Polar residues" evidence="13">
    <location>
        <begin position="26"/>
        <end position="41"/>
    </location>
</feature>
<evidence type="ECO:0000256" key="1">
    <source>
        <dbReference type="ARBA" id="ARBA00004245"/>
    </source>
</evidence>
<dbReference type="VEuPathDB" id="VectorBase:CSON007215"/>
<accession>A0A336LCK3</accession>
<feature type="compositionally biased region" description="Low complexity" evidence="13">
    <location>
        <begin position="89"/>
        <end position="102"/>
    </location>
</feature>
<evidence type="ECO:0000256" key="8">
    <source>
        <dbReference type="ARBA" id="ARBA00022989"/>
    </source>
</evidence>
<gene>
    <name evidence="15" type="primary">CSON007215</name>
</gene>
<evidence type="ECO:0000313" key="15">
    <source>
        <dbReference type="EMBL" id="SSX14591.1"/>
    </source>
</evidence>
<keyword evidence="10" id="KW-1015">Disulfide bond</keyword>
<dbReference type="GO" id="GO:0016012">
    <property type="term" value="C:sarcoglycan complex"/>
    <property type="evidence" value="ECO:0007669"/>
    <property type="project" value="InterPro"/>
</dbReference>
<feature type="compositionally biased region" description="Low complexity" evidence="13">
    <location>
        <begin position="49"/>
        <end position="61"/>
    </location>
</feature>
<evidence type="ECO:0000256" key="5">
    <source>
        <dbReference type="ARBA" id="ARBA00022490"/>
    </source>
</evidence>
<reference evidence="15" key="1">
    <citation type="submission" date="2018-04" db="EMBL/GenBank/DDBJ databases">
        <authorList>
            <person name="Go L.Y."/>
            <person name="Mitchell J.A."/>
        </authorList>
    </citation>
    <scope>NUCLEOTIDE SEQUENCE</scope>
    <source>
        <tissue evidence="15">Whole organism</tissue>
    </source>
</reference>
<dbReference type="OMA" id="SPHSICA"/>
<keyword evidence="9 14" id="KW-0472">Membrane</keyword>
<feature type="transmembrane region" description="Helical" evidence="14">
    <location>
        <begin position="120"/>
        <end position="143"/>
    </location>
</feature>
<dbReference type="EMBL" id="UFQT01002721">
    <property type="protein sequence ID" value="SSX33989.1"/>
    <property type="molecule type" value="Genomic_DNA"/>
</dbReference>
<evidence type="ECO:0000256" key="9">
    <source>
        <dbReference type="ARBA" id="ARBA00023136"/>
    </source>
</evidence>
<dbReference type="GO" id="GO:0060047">
    <property type="term" value="P:heart contraction"/>
    <property type="evidence" value="ECO:0007669"/>
    <property type="project" value="TreeGrafter"/>
</dbReference>
<evidence type="ECO:0000256" key="4">
    <source>
        <dbReference type="ARBA" id="ARBA00022475"/>
    </source>
</evidence>
<dbReference type="GO" id="GO:0042383">
    <property type="term" value="C:sarcolemma"/>
    <property type="evidence" value="ECO:0007669"/>
    <property type="project" value="UniProtKB-SubCell"/>
</dbReference>
<keyword evidence="11" id="KW-0325">Glycoprotein</keyword>
<evidence type="ECO:0000256" key="11">
    <source>
        <dbReference type="ARBA" id="ARBA00023180"/>
    </source>
</evidence>
<evidence type="ECO:0000256" key="3">
    <source>
        <dbReference type="ARBA" id="ARBA00007574"/>
    </source>
</evidence>
<dbReference type="GO" id="GO:0005856">
    <property type="term" value="C:cytoskeleton"/>
    <property type="evidence" value="ECO:0007669"/>
    <property type="project" value="UniProtKB-SubCell"/>
</dbReference>
<keyword evidence="5" id="KW-0963">Cytoplasm</keyword>
<evidence type="ECO:0000256" key="6">
    <source>
        <dbReference type="ARBA" id="ARBA00022692"/>
    </source>
</evidence>
<evidence type="ECO:0000256" key="7">
    <source>
        <dbReference type="ARBA" id="ARBA00022968"/>
    </source>
</evidence>
<dbReference type="PANTHER" id="PTHR12939">
    <property type="entry name" value="SARCOGLYCAN"/>
    <property type="match status" value="1"/>
</dbReference>
<dbReference type="InterPro" id="IPR039972">
    <property type="entry name" value="Sarcoglycan_gamma/delta/zeta"/>
</dbReference>
<name>A0A336LCK3_CULSO</name>
<reference evidence="16" key="2">
    <citation type="submission" date="2018-07" db="EMBL/GenBank/DDBJ databases">
        <authorList>
            <person name="Quirk P.G."/>
            <person name="Krulwich T.A."/>
        </authorList>
    </citation>
    <scope>NUCLEOTIDE SEQUENCE</scope>
</reference>
<dbReference type="AlphaFoldDB" id="A0A336LCK3"/>
<protein>
    <submittedName>
        <fullName evidence="15">CSON007215 protein</fullName>
    </submittedName>
</protein>